<dbReference type="Gene3D" id="1.20.120.350">
    <property type="entry name" value="Voltage-gated potassium channels. Chain C"/>
    <property type="match status" value="1"/>
</dbReference>
<dbReference type="Pfam" id="PF07885">
    <property type="entry name" value="Ion_trans_2"/>
    <property type="match status" value="1"/>
</dbReference>
<dbReference type="GO" id="GO:0008076">
    <property type="term" value="C:voltage-gated potassium channel complex"/>
    <property type="evidence" value="ECO:0007669"/>
    <property type="project" value="InterPro"/>
</dbReference>
<feature type="domain" description="Potassium channel" evidence="10">
    <location>
        <begin position="144"/>
        <end position="215"/>
    </location>
</feature>
<dbReference type="AlphaFoldDB" id="A0A7D4P575"/>
<evidence type="ECO:0000256" key="3">
    <source>
        <dbReference type="ARBA" id="ARBA00022692"/>
    </source>
</evidence>
<evidence type="ECO:0000256" key="2">
    <source>
        <dbReference type="ARBA" id="ARBA00022448"/>
    </source>
</evidence>
<evidence type="ECO:0000256" key="9">
    <source>
        <dbReference type="SAM" id="Phobius"/>
    </source>
</evidence>
<feature type="region of interest" description="Disordered" evidence="8">
    <location>
        <begin position="291"/>
        <end position="324"/>
    </location>
</feature>
<keyword evidence="7" id="KW-0407">Ion channel</keyword>
<accession>A0A7D4P575</accession>
<dbReference type="InterPro" id="IPR027359">
    <property type="entry name" value="Volt_channel_dom_sf"/>
</dbReference>
<feature type="compositionally biased region" description="Basic and acidic residues" evidence="8">
    <location>
        <begin position="301"/>
        <end position="324"/>
    </location>
</feature>
<evidence type="ECO:0000313" key="11">
    <source>
        <dbReference type="EMBL" id="QKI89435.1"/>
    </source>
</evidence>
<organism evidence="11 12">
    <name type="scientific">Thiomicrorhabdus xiamenensis</name>
    <dbReference type="NCBI Taxonomy" id="2739063"/>
    <lineage>
        <taxon>Bacteria</taxon>
        <taxon>Pseudomonadati</taxon>
        <taxon>Pseudomonadota</taxon>
        <taxon>Gammaproteobacteria</taxon>
        <taxon>Thiotrichales</taxon>
        <taxon>Piscirickettsiaceae</taxon>
        <taxon>Thiomicrorhabdus</taxon>
    </lineage>
</organism>
<keyword evidence="2" id="KW-0813">Transport</keyword>
<feature type="transmembrane region" description="Helical" evidence="9">
    <location>
        <begin position="26"/>
        <end position="46"/>
    </location>
</feature>
<dbReference type="GO" id="GO:0001508">
    <property type="term" value="P:action potential"/>
    <property type="evidence" value="ECO:0007669"/>
    <property type="project" value="TreeGrafter"/>
</dbReference>
<feature type="transmembrane region" description="Helical" evidence="9">
    <location>
        <begin position="191"/>
        <end position="216"/>
    </location>
</feature>
<evidence type="ECO:0000256" key="5">
    <source>
        <dbReference type="ARBA" id="ARBA00023065"/>
    </source>
</evidence>
<dbReference type="PRINTS" id="PR00169">
    <property type="entry name" value="KCHANNEL"/>
</dbReference>
<evidence type="ECO:0000256" key="4">
    <source>
        <dbReference type="ARBA" id="ARBA00022989"/>
    </source>
</evidence>
<dbReference type="InterPro" id="IPR028325">
    <property type="entry name" value="VG_K_chnl"/>
</dbReference>
<proteinExistence type="predicted"/>
<dbReference type="SUPFAM" id="SSF81324">
    <property type="entry name" value="Voltage-gated potassium channels"/>
    <property type="match status" value="1"/>
</dbReference>
<dbReference type="Proteomes" id="UP000504724">
    <property type="component" value="Chromosome"/>
</dbReference>
<dbReference type="EMBL" id="CP054020">
    <property type="protein sequence ID" value="QKI89435.1"/>
    <property type="molecule type" value="Genomic_DNA"/>
</dbReference>
<comment type="subcellular location">
    <subcellularLocation>
        <location evidence="1">Membrane</location>
        <topology evidence="1">Multi-pass membrane protein</topology>
    </subcellularLocation>
</comment>
<dbReference type="PANTHER" id="PTHR11537">
    <property type="entry name" value="VOLTAGE-GATED POTASSIUM CHANNEL"/>
    <property type="match status" value="1"/>
</dbReference>
<protein>
    <submittedName>
        <fullName evidence="11">Ion transporter</fullName>
    </submittedName>
</protein>
<dbReference type="InterPro" id="IPR013099">
    <property type="entry name" value="K_chnl_dom"/>
</dbReference>
<keyword evidence="3 9" id="KW-0812">Transmembrane</keyword>
<evidence type="ECO:0000256" key="6">
    <source>
        <dbReference type="ARBA" id="ARBA00023136"/>
    </source>
</evidence>
<evidence type="ECO:0000256" key="7">
    <source>
        <dbReference type="ARBA" id="ARBA00023303"/>
    </source>
</evidence>
<dbReference type="Gene3D" id="1.10.287.70">
    <property type="match status" value="1"/>
</dbReference>
<dbReference type="KEGG" id="txa:HQN79_07590"/>
<name>A0A7D4P575_9GAMM</name>
<keyword evidence="5" id="KW-0406">Ion transport</keyword>
<feature type="transmembrane region" description="Helical" evidence="9">
    <location>
        <begin position="137"/>
        <end position="158"/>
    </location>
</feature>
<dbReference type="GO" id="GO:0005249">
    <property type="term" value="F:voltage-gated potassium channel activity"/>
    <property type="evidence" value="ECO:0007669"/>
    <property type="project" value="InterPro"/>
</dbReference>
<feature type="transmembrane region" description="Helical" evidence="9">
    <location>
        <begin position="58"/>
        <end position="75"/>
    </location>
</feature>
<evidence type="ECO:0000259" key="10">
    <source>
        <dbReference type="Pfam" id="PF07885"/>
    </source>
</evidence>
<keyword evidence="4 9" id="KW-1133">Transmembrane helix</keyword>
<gene>
    <name evidence="11" type="ORF">HQN79_07590</name>
</gene>
<evidence type="ECO:0000313" key="12">
    <source>
        <dbReference type="Proteomes" id="UP000504724"/>
    </source>
</evidence>
<dbReference type="PANTHER" id="PTHR11537:SF254">
    <property type="entry name" value="POTASSIUM VOLTAGE-GATED CHANNEL PROTEIN SHAB"/>
    <property type="match status" value="1"/>
</dbReference>
<reference evidence="11 12" key="1">
    <citation type="submission" date="2020-05" db="EMBL/GenBank/DDBJ databases">
        <title>Thiomicrorhabdus sediminis sp.nov. and Thiomicrorhabdus xiamenensis sp.nov., novel sulfur-oxidizing bacteria isolated from coastal sediment.</title>
        <authorList>
            <person name="Liu X."/>
        </authorList>
    </citation>
    <scope>NUCLEOTIDE SEQUENCE [LARGE SCALE GENOMIC DNA]</scope>
    <source>
        <strain evidence="11 12">G2</strain>
    </source>
</reference>
<sequence length="324" mass="37397">MKIKALLGVAGVHDRENSRALRVGKIFEYLVAFALLLVFVQLILALSDYPIDSPWLNAVLWSVFFCELVVNLSLVDKKRRYLAENWLNLLIVMLAVPWVNWQGDWALIFRSLRLVLLLRFITSFFQDAMLLLGRNRFGQILIGFVFLIIGAGSIFSYIEDRPFIDGIWYAIVTITTVGYGDVVPFTEEGRIFGTVLIIFGVLFFSLVTANFSAFLIGSDQRKLEKDILNYVRQTEKRLIKQSMDIEKHVESIMLHSTQEVDRLQKELQRYQLLEEHLQRLQQEKNSEEALFMHKQSQELSAGDKKRESDKKPEDAVSSAKQDDL</sequence>
<keyword evidence="6 9" id="KW-0472">Membrane</keyword>
<dbReference type="RefSeq" id="WP_173285333.1">
    <property type="nucleotide sequence ID" value="NZ_CP054020.1"/>
</dbReference>
<evidence type="ECO:0000256" key="8">
    <source>
        <dbReference type="SAM" id="MobiDB-lite"/>
    </source>
</evidence>
<feature type="transmembrane region" description="Helical" evidence="9">
    <location>
        <begin position="82"/>
        <end position="99"/>
    </location>
</feature>
<evidence type="ECO:0000256" key="1">
    <source>
        <dbReference type="ARBA" id="ARBA00004141"/>
    </source>
</evidence>
<keyword evidence="12" id="KW-1185">Reference proteome</keyword>